<dbReference type="Proteomes" id="UP000616151">
    <property type="component" value="Unassembled WGS sequence"/>
</dbReference>
<protein>
    <submittedName>
        <fullName evidence="1">MATE family efflux transporter</fullName>
    </submittedName>
</protein>
<organism evidence="1 2">
    <name type="scientific">Taklimakanibacter albus</name>
    <dbReference type="NCBI Taxonomy" id="2800327"/>
    <lineage>
        <taxon>Bacteria</taxon>
        <taxon>Pseudomonadati</taxon>
        <taxon>Pseudomonadota</taxon>
        <taxon>Alphaproteobacteria</taxon>
        <taxon>Hyphomicrobiales</taxon>
        <taxon>Aestuariivirgaceae</taxon>
        <taxon>Taklimakanibacter</taxon>
    </lineage>
</organism>
<evidence type="ECO:0000313" key="1">
    <source>
        <dbReference type="EMBL" id="MBK1870477.1"/>
    </source>
</evidence>
<name>A0ACC5RCX9_9HYPH</name>
<gene>
    <name evidence="1" type="ORF">JHL16_29195</name>
</gene>
<proteinExistence type="predicted"/>
<accession>A0ACC5RCX9</accession>
<sequence>MSTAATSEARFVTGSTMRHVVVMTFTGALGLMSMFLVDLLDLFYLSLLGKTEITAAIGYAGTVVFVNLSLCIGTGIAAAVLVARNLGAGRPERAREFATSCFMYSCILSAIFSGLIAFGADWLLRLLGAEGEALHLAKQFVWIASPGFVVLAGGVACSFTLRGLGDARRAMYVTLVVAIVIAILDPIFIFWLGWGIQGAALAGVIADICSLAVGLHSVHRVHNFFAPPSLARLKADIREISEIAVPAMLTQLATPFANAYVTRAVAPFGNEAVAAAAIIGRVIPVAFGIIFSLSGSVGPIIGQNYGARLYDRVRRTLTDGLIFATIYTLITSALLFAFRHEIAELFRASGRTHELVLFFCSFIAASWAFAGAQFVASAAFNNLGHPNTSTVFNWAKATIGTIPFAIYGAEVAGPEGVMVGVAIGSIIFGVASVAWAYRIVAKVAQQKT</sequence>
<reference evidence="1" key="1">
    <citation type="submission" date="2021-01" db="EMBL/GenBank/DDBJ databases">
        <authorList>
            <person name="Sun Q."/>
        </authorList>
    </citation>
    <scope>NUCLEOTIDE SEQUENCE</scope>
    <source>
        <strain evidence="1">YIM B02566</strain>
    </source>
</reference>
<evidence type="ECO:0000313" key="2">
    <source>
        <dbReference type="Proteomes" id="UP000616151"/>
    </source>
</evidence>
<comment type="caution">
    <text evidence="1">The sequence shown here is derived from an EMBL/GenBank/DDBJ whole genome shotgun (WGS) entry which is preliminary data.</text>
</comment>
<dbReference type="EMBL" id="JAENHL010000008">
    <property type="protein sequence ID" value="MBK1870477.1"/>
    <property type="molecule type" value="Genomic_DNA"/>
</dbReference>
<keyword evidence="2" id="KW-1185">Reference proteome</keyword>